<keyword evidence="3" id="KW-1277">Toxin-antitoxin system</keyword>
<dbReference type="GO" id="GO:0005524">
    <property type="term" value="F:ATP binding"/>
    <property type="evidence" value="ECO:0007669"/>
    <property type="project" value="UniProtKB-KW"/>
</dbReference>
<evidence type="ECO:0000313" key="10">
    <source>
        <dbReference type="Proteomes" id="UP000003573"/>
    </source>
</evidence>
<evidence type="ECO:0000256" key="3">
    <source>
        <dbReference type="ARBA" id="ARBA00022649"/>
    </source>
</evidence>
<dbReference type="Proteomes" id="UP000003573">
    <property type="component" value="Unassembled WGS sequence"/>
</dbReference>
<evidence type="ECO:0000256" key="2">
    <source>
        <dbReference type="ARBA" id="ARBA00011963"/>
    </source>
</evidence>
<evidence type="ECO:0000256" key="4">
    <source>
        <dbReference type="ARBA" id="ARBA00022741"/>
    </source>
</evidence>
<accession>G5JYY4</accession>
<evidence type="ECO:0000256" key="7">
    <source>
        <dbReference type="ARBA" id="ARBA00048178"/>
    </source>
</evidence>
<protein>
    <recommendedName>
        <fullName evidence="6">UDP-N-acetylglucosamine kinase</fullName>
        <ecNumber evidence="2">2.7.1.176</ecNumber>
    </recommendedName>
    <alternativeName>
        <fullName evidence="6">UDP-N-acetylglucosamine kinase</fullName>
    </alternativeName>
</protein>
<sequence length="224" mass="25745">MDSNDKYLEYAKSHKETFINDIIQGKVPDGEKDAVFMAGSPGAGKTEVALGLAENYDNHVIIDADAFRSKFPDYNGKNSSDFQKASSWLVEQALKFVLEKGYSFILDATFAILSAEKNVIRAEKKGFRVTIIYVYQDPQIAWQFTKERERAEGRKVPKSTFINAYFKARENIKKVKERHPDIVLHIIVKDYQNNIAEVHYATDNVHLVLPERYTRQELEECLDD</sequence>
<dbReference type="RefSeq" id="WP_003081936.1">
    <property type="nucleotide sequence ID" value="NZ_AEUW02000001.1"/>
</dbReference>
<comment type="catalytic activity">
    <reaction evidence="7">
        <text>UDP-N-acetyl-alpha-D-glucosamine + ATP = UDP-N-acetyl-alpha-D-glucosamine 3'-phosphate + ADP + H(+)</text>
        <dbReference type="Rhea" id="RHEA:32671"/>
        <dbReference type="ChEBI" id="CHEBI:15378"/>
        <dbReference type="ChEBI" id="CHEBI:30616"/>
        <dbReference type="ChEBI" id="CHEBI:57705"/>
        <dbReference type="ChEBI" id="CHEBI:64353"/>
        <dbReference type="ChEBI" id="CHEBI:456216"/>
        <dbReference type="EC" id="2.7.1.176"/>
    </reaction>
</comment>
<dbReference type="PANTHER" id="PTHR39206">
    <property type="entry name" value="SLL8004 PROTEIN"/>
    <property type="match status" value="1"/>
</dbReference>
<evidence type="ECO:0000259" key="8">
    <source>
        <dbReference type="Pfam" id="PF06414"/>
    </source>
</evidence>
<comment type="similarity">
    <text evidence="1">Belongs to the zeta toxin family.</text>
</comment>
<dbReference type="STRING" id="764298.STRMA_0400"/>
<gene>
    <name evidence="9" type="ORF">STRMA_0400</name>
</gene>
<dbReference type="PANTHER" id="PTHR39206:SF1">
    <property type="entry name" value="SLL8004 PROTEIN"/>
    <property type="match status" value="1"/>
</dbReference>
<name>G5JYY4_9STRE</name>
<dbReference type="InterPro" id="IPR010488">
    <property type="entry name" value="Zeta_toxin_domain"/>
</dbReference>
<reference evidence="9 10" key="1">
    <citation type="journal article" date="2014" name="Int. J. Syst. Evol. Microbiol.">
        <title>Phylogenomics and the dynamic genome evolution of the genus Streptococcus.</title>
        <authorList>
            <consortium name="The Broad Institute Genome Sequencing Platform"/>
            <person name="Richards V.P."/>
            <person name="Palmer S.R."/>
            <person name="Pavinski Bitar P.D."/>
            <person name="Qin X."/>
            <person name="Weinstock G.M."/>
            <person name="Highlander S.K."/>
            <person name="Town C.D."/>
            <person name="Burne R.A."/>
            <person name="Stanhope M.J."/>
        </authorList>
    </citation>
    <scope>NUCLEOTIDE SEQUENCE [LARGE SCALE GENOMIC DNA]</scope>
    <source>
        <strain evidence="9 10">NCTC 11558</strain>
    </source>
</reference>
<keyword evidence="10" id="KW-1185">Reference proteome</keyword>
<feature type="domain" description="Zeta toxin" evidence="8">
    <location>
        <begin position="27"/>
        <end position="194"/>
    </location>
</feature>
<keyword evidence="4" id="KW-0547">Nucleotide-binding</keyword>
<dbReference type="GO" id="GO:0016301">
    <property type="term" value="F:kinase activity"/>
    <property type="evidence" value="ECO:0007669"/>
    <property type="project" value="InterPro"/>
</dbReference>
<evidence type="ECO:0000256" key="5">
    <source>
        <dbReference type="ARBA" id="ARBA00022840"/>
    </source>
</evidence>
<organism evidence="9 10">
    <name type="scientific">Streptococcus macacae NCTC 11558</name>
    <dbReference type="NCBI Taxonomy" id="764298"/>
    <lineage>
        <taxon>Bacteria</taxon>
        <taxon>Bacillati</taxon>
        <taxon>Bacillota</taxon>
        <taxon>Bacilli</taxon>
        <taxon>Lactobacillales</taxon>
        <taxon>Streptococcaceae</taxon>
        <taxon>Streptococcus</taxon>
    </lineage>
</organism>
<dbReference type="SUPFAM" id="SSF52540">
    <property type="entry name" value="P-loop containing nucleoside triphosphate hydrolases"/>
    <property type="match status" value="1"/>
</dbReference>
<dbReference type="InterPro" id="IPR027417">
    <property type="entry name" value="P-loop_NTPase"/>
</dbReference>
<evidence type="ECO:0000256" key="1">
    <source>
        <dbReference type="ARBA" id="ARBA00009104"/>
    </source>
</evidence>
<dbReference type="EMBL" id="AEUW02000001">
    <property type="protein sequence ID" value="EHJ53103.1"/>
    <property type="molecule type" value="Genomic_DNA"/>
</dbReference>
<dbReference type="Pfam" id="PF06414">
    <property type="entry name" value="Zeta_toxin"/>
    <property type="match status" value="1"/>
</dbReference>
<dbReference type="AlphaFoldDB" id="G5JYY4"/>
<dbReference type="OrthoDB" id="6421666at2"/>
<dbReference type="eggNOG" id="COG4185">
    <property type="taxonomic scope" value="Bacteria"/>
</dbReference>
<proteinExistence type="inferred from homology"/>
<dbReference type="Gene3D" id="3.40.50.300">
    <property type="entry name" value="P-loop containing nucleotide triphosphate hydrolases"/>
    <property type="match status" value="1"/>
</dbReference>
<keyword evidence="5" id="KW-0067">ATP-binding</keyword>
<evidence type="ECO:0000256" key="6">
    <source>
        <dbReference type="ARBA" id="ARBA00032897"/>
    </source>
</evidence>
<dbReference type="EC" id="2.7.1.176" evidence="2"/>
<evidence type="ECO:0000313" key="9">
    <source>
        <dbReference type="EMBL" id="EHJ53103.1"/>
    </source>
</evidence>
<comment type="caution">
    <text evidence="9">The sequence shown here is derived from an EMBL/GenBank/DDBJ whole genome shotgun (WGS) entry which is preliminary data.</text>
</comment>